<protein>
    <submittedName>
        <fullName evidence="2">Nuclear transport factor 2 family protein</fullName>
    </submittedName>
</protein>
<dbReference type="InterPro" id="IPR032710">
    <property type="entry name" value="NTF2-like_dom_sf"/>
</dbReference>
<dbReference type="Gene3D" id="3.10.450.50">
    <property type="match status" value="1"/>
</dbReference>
<evidence type="ECO:0000259" key="1">
    <source>
        <dbReference type="Pfam" id="PF12680"/>
    </source>
</evidence>
<keyword evidence="3" id="KW-1185">Reference proteome</keyword>
<dbReference type="RefSeq" id="WP_408159019.1">
    <property type="nucleotide sequence ID" value="NZ_JAQQFM010000007.1"/>
</dbReference>
<proteinExistence type="predicted"/>
<feature type="domain" description="SnoaL-like" evidence="1">
    <location>
        <begin position="21"/>
        <end position="122"/>
    </location>
</feature>
<evidence type="ECO:0000313" key="2">
    <source>
        <dbReference type="EMBL" id="MFL9925815.1"/>
    </source>
</evidence>
<dbReference type="EMBL" id="JAQQFM010000007">
    <property type="protein sequence ID" value="MFL9925815.1"/>
    <property type="molecule type" value="Genomic_DNA"/>
</dbReference>
<dbReference type="SUPFAM" id="SSF54427">
    <property type="entry name" value="NTF2-like"/>
    <property type="match status" value="1"/>
</dbReference>
<comment type="caution">
    <text evidence="2">The sequence shown here is derived from an EMBL/GenBank/DDBJ whole genome shotgun (WGS) entry which is preliminary data.</text>
</comment>
<dbReference type="Pfam" id="PF12680">
    <property type="entry name" value="SnoaL_2"/>
    <property type="match status" value="1"/>
</dbReference>
<evidence type="ECO:0000313" key="3">
    <source>
        <dbReference type="Proteomes" id="UP001629246"/>
    </source>
</evidence>
<organism evidence="2 3">
    <name type="scientific">Herbaspirillum lusitanum</name>
    <dbReference type="NCBI Taxonomy" id="213312"/>
    <lineage>
        <taxon>Bacteria</taxon>
        <taxon>Pseudomonadati</taxon>
        <taxon>Pseudomonadota</taxon>
        <taxon>Betaproteobacteria</taxon>
        <taxon>Burkholderiales</taxon>
        <taxon>Oxalobacteraceae</taxon>
        <taxon>Herbaspirillum</taxon>
    </lineage>
</organism>
<dbReference type="Proteomes" id="UP001629246">
    <property type="component" value="Unassembled WGS sequence"/>
</dbReference>
<name>A0ABW9ACS4_9BURK</name>
<sequence>MTDHIATEHTDHAEHAGNIVHFFETLTLESAAQVERIYSEDAFFKDPFNEVRGLSTIRKLFEHMFVQVKNPRFEVTETVQQGDQLFMTWNFLFHMPRYATQEQCIRGATHFRLAPDGRVTYHRDYWDAAEELYEKLPLLGSLMRGLKHIARK</sequence>
<gene>
    <name evidence="2" type="ORF">PQR62_16155</name>
</gene>
<dbReference type="InterPro" id="IPR037401">
    <property type="entry name" value="SnoaL-like"/>
</dbReference>
<reference evidence="2 3" key="1">
    <citation type="journal article" date="2024" name="Chem. Sci.">
        <title>Discovery of megapolipeptins by genome mining of a Burkholderiales bacteria collection.</title>
        <authorList>
            <person name="Paulo B.S."/>
            <person name="Recchia M.J.J."/>
            <person name="Lee S."/>
            <person name="Fergusson C.H."/>
            <person name="Romanowski S.B."/>
            <person name="Hernandez A."/>
            <person name="Krull N."/>
            <person name="Liu D.Y."/>
            <person name="Cavanagh H."/>
            <person name="Bos A."/>
            <person name="Gray C.A."/>
            <person name="Murphy B.T."/>
            <person name="Linington R.G."/>
            <person name="Eustaquio A.S."/>
        </authorList>
    </citation>
    <scope>NUCLEOTIDE SEQUENCE [LARGE SCALE GENOMIC DNA]</scope>
    <source>
        <strain evidence="2 3">RL21-008-BIB-A</strain>
    </source>
</reference>
<accession>A0ABW9ACS4</accession>